<keyword evidence="3" id="KW-0496">Mitochondrion</keyword>
<keyword evidence="2" id="KW-0809">Transit peptide</keyword>
<comment type="subcellular location">
    <subcellularLocation>
        <location evidence="1">Mitochondrion</location>
    </subcellularLocation>
</comment>
<dbReference type="EMBL" id="NJEU01001549">
    <property type="protein sequence ID" value="PHH64711.1"/>
    <property type="molecule type" value="Genomic_DNA"/>
</dbReference>
<dbReference type="GO" id="GO:0005739">
    <property type="term" value="C:mitochondrion"/>
    <property type="evidence" value="ECO:0007669"/>
    <property type="project" value="UniProtKB-SubCell"/>
</dbReference>
<gene>
    <name evidence="4" type="ORF">CDD82_1735</name>
</gene>
<dbReference type="OrthoDB" id="185373at2759"/>
<comment type="caution">
    <text evidence="4">The sequence shown here is derived from an EMBL/GenBank/DDBJ whole genome shotgun (WGS) entry which is preliminary data.</text>
</comment>
<evidence type="ECO:0000256" key="1">
    <source>
        <dbReference type="ARBA" id="ARBA00004173"/>
    </source>
</evidence>
<evidence type="ECO:0000313" key="4">
    <source>
        <dbReference type="EMBL" id="PHH64711.1"/>
    </source>
</evidence>
<evidence type="ECO:0000313" key="5">
    <source>
        <dbReference type="Proteomes" id="UP000224854"/>
    </source>
</evidence>
<reference evidence="4 5" key="1">
    <citation type="submission" date="2017-06" db="EMBL/GenBank/DDBJ databases">
        <title>Ant-infecting Ophiocordyceps genomes reveal a high diversity of potential behavioral manipulation genes and a possible major role for enterotoxins.</title>
        <authorList>
            <person name="De Bekker C."/>
            <person name="Evans H.C."/>
            <person name="Brachmann A."/>
            <person name="Hughes D.P."/>
        </authorList>
    </citation>
    <scope>NUCLEOTIDE SEQUENCE [LARGE SCALE GENOMIC DNA]</scope>
    <source>
        <strain evidence="4 5">1348a</strain>
    </source>
</reference>
<accession>A0A2C5YCW4</accession>
<proteinExistence type="predicted"/>
<dbReference type="Pfam" id="PF12921">
    <property type="entry name" value="ATP13"/>
    <property type="match status" value="1"/>
</dbReference>
<sequence>MTRRSTQLLLDPLGSPHLDVAYGLCISQGQAQASDLGSLMDSFGVRHHHRHVLAGMQCLLKLRNQGSPFRLMPADYQVLLRCAGAALDFQAAKNFWADMAIQGLQTRRTTDTWTDFIKARFLTEPVYYQFHVGRVALSARHLHSNRSPLPMAVLKRMEKLRFSINAGMREPWNRRRDDMAEDVMRLLRRRHGYRGYNGHWLRALFYGVAMDEALLCASIIAFARSGSLQMIEDVILLDYYGIHIVRQDDSVQVSGGHDVPLDSPIMPTARLLNAIVDGLGSISHTALAGQLVDFISCRYAIQVPAETWSKLLNWTYVCSSKPLCQMRRLHGGLEATIPTPRDVTRLWSVMTSPPHSIEPSFDDCNLFIRALIHLGAVTAAVETLRNEAIPRYKQLVRSHQQALLDEVLVNDVAPSPRATHRRRRAQALHDHARLCITACLSNLLSTVSSTRSHRNGSAVQVLVPDVVGEFADFLPPQVRYRSAQGLVQLLRPDANRRYTWESVRRLSLPQKRAGIYARDFENSDEPDFDYPRIEPMSILEWQRRPYQRLEKIGRAPLAEASRLAWWKRLEKEMML</sequence>
<protein>
    <submittedName>
        <fullName evidence="4">Uncharacterized protein</fullName>
    </submittedName>
</protein>
<keyword evidence="5" id="KW-1185">Reference proteome</keyword>
<evidence type="ECO:0000256" key="3">
    <source>
        <dbReference type="ARBA" id="ARBA00023128"/>
    </source>
</evidence>
<dbReference type="AlphaFoldDB" id="A0A2C5YCW4"/>
<evidence type="ECO:0000256" key="2">
    <source>
        <dbReference type="ARBA" id="ARBA00022946"/>
    </source>
</evidence>
<dbReference type="Proteomes" id="UP000224854">
    <property type="component" value="Unassembled WGS sequence"/>
</dbReference>
<dbReference type="InterPro" id="IPR024319">
    <property type="entry name" value="ATPase_expression_mit"/>
</dbReference>
<name>A0A2C5YCW4_9HYPO</name>
<organism evidence="4 5">
    <name type="scientific">Ophiocordyceps australis</name>
    <dbReference type="NCBI Taxonomy" id="1399860"/>
    <lineage>
        <taxon>Eukaryota</taxon>
        <taxon>Fungi</taxon>
        <taxon>Dikarya</taxon>
        <taxon>Ascomycota</taxon>
        <taxon>Pezizomycotina</taxon>
        <taxon>Sordariomycetes</taxon>
        <taxon>Hypocreomycetidae</taxon>
        <taxon>Hypocreales</taxon>
        <taxon>Ophiocordycipitaceae</taxon>
        <taxon>Ophiocordyceps</taxon>
    </lineage>
</organism>